<keyword evidence="2" id="KW-0472">Membrane</keyword>
<dbReference type="STRING" id="37992.A0A4Z0YXM1"/>
<sequence>MAEYQPLSKLSEFPYAAEEEPYTDHKRQRRPWTTYGVAALLVLTNLLSLSWPFWVPQERSPSEFTRTDELDTVYKRFWWNTAYSPANRSDADNLWDEINPAHGIVSVDREWAASKGWPLSSYYPGDKTKAVYLLEAYHLLHCIRIMRLTFWEAIDGKPFTYHPGSHVDHCFDALRQNVQCNADNSPLYTFGDGTAGDGQLHKCKDWAQLRAWAAENTACYQDSVEGIPFKDHFGFCRENGDDGVGAIDYGATIQ</sequence>
<evidence type="ECO:0000313" key="4">
    <source>
        <dbReference type="Proteomes" id="UP000297716"/>
    </source>
</evidence>
<evidence type="ECO:0000313" key="3">
    <source>
        <dbReference type="EMBL" id="TGJ84191.1"/>
    </source>
</evidence>
<reference evidence="3 4" key="1">
    <citation type="submission" date="2019-03" db="EMBL/GenBank/DDBJ databases">
        <title>Draft genome sequence of Xylaria hypoxylon DSM 108379, a ubiquitous saprotrophic-parasitic fungi on hardwood.</title>
        <authorList>
            <person name="Buettner E."/>
            <person name="Leonhardt S."/>
            <person name="Gebauer A.M."/>
            <person name="Liers C."/>
            <person name="Hofrichter M."/>
            <person name="Kellner H."/>
        </authorList>
    </citation>
    <scope>NUCLEOTIDE SEQUENCE [LARGE SCALE GENOMIC DNA]</scope>
    <source>
        <strain evidence="3 4">DSM 108379</strain>
    </source>
</reference>
<dbReference type="AlphaFoldDB" id="A0A4Z0YXM1"/>
<name>A0A4Z0YXM1_9PEZI</name>
<evidence type="ECO:0000256" key="1">
    <source>
        <dbReference type="ARBA" id="ARBA00035112"/>
    </source>
</evidence>
<dbReference type="PANTHER" id="PTHR33365">
    <property type="entry name" value="YALI0B05434P"/>
    <property type="match status" value="1"/>
</dbReference>
<protein>
    <submittedName>
        <fullName evidence="3">Uncharacterized protein</fullName>
    </submittedName>
</protein>
<dbReference type="PANTHER" id="PTHR33365:SF6">
    <property type="entry name" value="OXIDASE USTYA"/>
    <property type="match status" value="1"/>
</dbReference>
<keyword evidence="4" id="KW-1185">Reference proteome</keyword>
<dbReference type="Proteomes" id="UP000297716">
    <property type="component" value="Unassembled WGS sequence"/>
</dbReference>
<accession>A0A4Z0YXM1</accession>
<feature type="transmembrane region" description="Helical" evidence="2">
    <location>
        <begin position="32"/>
        <end position="54"/>
    </location>
</feature>
<dbReference type="GO" id="GO:0043386">
    <property type="term" value="P:mycotoxin biosynthetic process"/>
    <property type="evidence" value="ECO:0007669"/>
    <property type="project" value="InterPro"/>
</dbReference>
<dbReference type="OrthoDB" id="3687641at2759"/>
<comment type="similarity">
    <text evidence="1">Belongs to the ustYa family.</text>
</comment>
<keyword evidence="2" id="KW-1133">Transmembrane helix</keyword>
<organism evidence="3 4">
    <name type="scientific">Xylaria hypoxylon</name>
    <dbReference type="NCBI Taxonomy" id="37992"/>
    <lineage>
        <taxon>Eukaryota</taxon>
        <taxon>Fungi</taxon>
        <taxon>Dikarya</taxon>
        <taxon>Ascomycota</taxon>
        <taxon>Pezizomycotina</taxon>
        <taxon>Sordariomycetes</taxon>
        <taxon>Xylariomycetidae</taxon>
        <taxon>Xylariales</taxon>
        <taxon>Xylariaceae</taxon>
        <taxon>Xylaria</taxon>
    </lineage>
</organism>
<dbReference type="EMBL" id="SKBN01000073">
    <property type="protein sequence ID" value="TGJ84191.1"/>
    <property type="molecule type" value="Genomic_DNA"/>
</dbReference>
<proteinExistence type="inferred from homology"/>
<comment type="caution">
    <text evidence="3">The sequence shown here is derived from an EMBL/GenBank/DDBJ whole genome shotgun (WGS) entry which is preliminary data.</text>
</comment>
<dbReference type="Pfam" id="PF11807">
    <property type="entry name" value="UstYa"/>
    <property type="match status" value="1"/>
</dbReference>
<gene>
    <name evidence="3" type="ORF">E0Z10_g4576</name>
</gene>
<dbReference type="InterPro" id="IPR021765">
    <property type="entry name" value="UstYa-like"/>
</dbReference>
<keyword evidence="2" id="KW-0812">Transmembrane</keyword>
<evidence type="ECO:0000256" key="2">
    <source>
        <dbReference type="SAM" id="Phobius"/>
    </source>
</evidence>